<dbReference type="RefSeq" id="WP_076453516.1">
    <property type="nucleotide sequence ID" value="NZ_FTOB01000001.1"/>
</dbReference>
<organism evidence="3 4">
    <name type="scientific">Zobellia uliginosa</name>
    <dbReference type="NCBI Taxonomy" id="143224"/>
    <lineage>
        <taxon>Bacteria</taxon>
        <taxon>Pseudomonadati</taxon>
        <taxon>Bacteroidota</taxon>
        <taxon>Flavobacteriia</taxon>
        <taxon>Flavobacteriales</taxon>
        <taxon>Flavobacteriaceae</taxon>
        <taxon>Zobellia</taxon>
    </lineage>
</organism>
<dbReference type="EMBL" id="FTOB01000001">
    <property type="protein sequence ID" value="SIS41365.1"/>
    <property type="molecule type" value="Genomic_DNA"/>
</dbReference>
<evidence type="ECO:0008006" key="5">
    <source>
        <dbReference type="Google" id="ProtNLM"/>
    </source>
</evidence>
<keyword evidence="4" id="KW-1185">Reference proteome</keyword>
<dbReference type="Pfam" id="PF13840">
    <property type="entry name" value="ACT_7"/>
    <property type="match status" value="1"/>
</dbReference>
<dbReference type="InterPro" id="IPR018717">
    <property type="entry name" value="DUF2241"/>
</dbReference>
<name>A0ABY1KJD3_9FLAO</name>
<reference evidence="3 4" key="1">
    <citation type="submission" date="2017-01" db="EMBL/GenBank/DDBJ databases">
        <authorList>
            <person name="Varghese N."/>
            <person name="Submissions S."/>
        </authorList>
    </citation>
    <scope>NUCLEOTIDE SEQUENCE [LARGE SCALE GENOMIC DNA]</scope>
    <source>
        <strain evidence="3 4">DSM 2061</strain>
    </source>
</reference>
<dbReference type="PANTHER" id="PTHR39199">
    <property type="entry name" value="BLR5128 PROTEIN"/>
    <property type="match status" value="1"/>
</dbReference>
<proteinExistence type="predicted"/>
<dbReference type="Gene3D" id="3.30.2130.10">
    <property type="entry name" value="VC0802-like"/>
    <property type="match status" value="1"/>
</dbReference>
<accession>A0ABY1KJD3</accession>
<dbReference type="Pfam" id="PF10000">
    <property type="entry name" value="ACT_3"/>
    <property type="match status" value="1"/>
</dbReference>
<evidence type="ECO:0000313" key="4">
    <source>
        <dbReference type="Proteomes" id="UP000185728"/>
    </source>
</evidence>
<feature type="domain" description="DUF2241" evidence="1">
    <location>
        <begin position="2"/>
        <end position="69"/>
    </location>
</feature>
<evidence type="ECO:0000313" key="3">
    <source>
        <dbReference type="EMBL" id="SIS41365.1"/>
    </source>
</evidence>
<dbReference type="InterPro" id="IPR027795">
    <property type="entry name" value="CASTOR_ACT_dom"/>
</dbReference>
<evidence type="ECO:0000259" key="2">
    <source>
        <dbReference type="Pfam" id="PF13840"/>
    </source>
</evidence>
<gene>
    <name evidence="3" type="ORF">SAMN05421766_101693</name>
</gene>
<dbReference type="Proteomes" id="UP000185728">
    <property type="component" value="Unassembled WGS sequence"/>
</dbReference>
<evidence type="ECO:0000259" key="1">
    <source>
        <dbReference type="Pfam" id="PF10000"/>
    </source>
</evidence>
<dbReference type="PANTHER" id="PTHR39199:SF1">
    <property type="entry name" value="BLR5128 PROTEIN"/>
    <property type="match status" value="1"/>
</dbReference>
<protein>
    <recommendedName>
        <fullName evidence="5">Aspartate kinase</fullName>
    </recommendedName>
</protein>
<sequence length="133" mass="14799">MAGEKNLAEMVKGMTPKLNPGEFVFVTLKNADHIAPKDILCEFKEHEGITLVITKQKAEELGLTYDYIASWITLSIHSSLEGVGLTALFSSELAKHNISCNVIAAYYHDHIFVDRKDGTKAIEVLERLSKSYS</sequence>
<dbReference type="InterPro" id="IPR045865">
    <property type="entry name" value="ACT-like_dom_sf"/>
</dbReference>
<comment type="caution">
    <text evidence="3">The sequence shown here is derived from an EMBL/GenBank/DDBJ whole genome shotgun (WGS) entry which is preliminary data.</text>
</comment>
<feature type="domain" description="CASTOR ACT" evidence="2">
    <location>
        <begin position="70"/>
        <end position="127"/>
    </location>
</feature>
<dbReference type="SUPFAM" id="SSF55021">
    <property type="entry name" value="ACT-like"/>
    <property type="match status" value="2"/>
</dbReference>